<reference evidence="6" key="1">
    <citation type="submission" date="2014-09" db="EMBL/GenBank/DDBJ databases">
        <authorList>
            <person name="Sharma Rahul"/>
            <person name="Thines Marco"/>
        </authorList>
    </citation>
    <scope>NUCLEOTIDE SEQUENCE [LARGE SCALE GENOMIC DNA]</scope>
</reference>
<comment type="subcellular location">
    <subcellularLocation>
        <location evidence="1">Nucleus</location>
    </subcellularLocation>
</comment>
<dbReference type="OrthoDB" id="19679at2759"/>
<name>A0A0P1A564_PLAHL</name>
<keyword evidence="6" id="KW-1185">Reference proteome</keyword>
<dbReference type="Pfam" id="PF09751">
    <property type="entry name" value="Es2"/>
    <property type="match status" value="1"/>
</dbReference>
<dbReference type="STRING" id="4781.A0A0P1A564"/>
<dbReference type="OMA" id="AQNDYLD"/>
<protein>
    <submittedName>
        <fullName evidence="5">Nuclear protein ES2</fullName>
    </submittedName>
</protein>
<evidence type="ECO:0000256" key="3">
    <source>
        <dbReference type="ARBA" id="ARBA00023242"/>
    </source>
</evidence>
<keyword evidence="3" id="KW-0539">Nucleus</keyword>
<dbReference type="EMBL" id="CCYD01000109">
    <property type="protein sequence ID" value="CEG35689.1"/>
    <property type="molecule type" value="Genomic_DNA"/>
</dbReference>
<feature type="region of interest" description="Disordered" evidence="4">
    <location>
        <begin position="350"/>
        <end position="400"/>
    </location>
</feature>
<comment type="similarity">
    <text evidence="2">Belongs to the ESS2 family.</text>
</comment>
<evidence type="ECO:0000313" key="5">
    <source>
        <dbReference type="EMBL" id="CEG35689.1"/>
    </source>
</evidence>
<evidence type="ECO:0000313" key="6">
    <source>
        <dbReference type="Proteomes" id="UP000054928"/>
    </source>
</evidence>
<organism evidence="5 6">
    <name type="scientific">Plasmopara halstedii</name>
    <name type="common">Downy mildew of sunflower</name>
    <dbReference type="NCBI Taxonomy" id="4781"/>
    <lineage>
        <taxon>Eukaryota</taxon>
        <taxon>Sar</taxon>
        <taxon>Stramenopiles</taxon>
        <taxon>Oomycota</taxon>
        <taxon>Peronosporomycetes</taxon>
        <taxon>Peronosporales</taxon>
        <taxon>Peronosporaceae</taxon>
        <taxon>Plasmopara</taxon>
    </lineage>
</organism>
<accession>A0A0P1A564</accession>
<proteinExistence type="inferred from homology"/>
<dbReference type="AlphaFoldDB" id="A0A0P1A564"/>
<dbReference type="GeneID" id="36395083"/>
<feature type="compositionally biased region" description="Polar residues" evidence="4">
    <location>
        <begin position="374"/>
        <end position="385"/>
    </location>
</feature>
<dbReference type="Proteomes" id="UP000054928">
    <property type="component" value="Unassembled WGS sequence"/>
</dbReference>
<dbReference type="PANTHER" id="PTHR12940:SF0">
    <property type="entry name" value="SPLICING FACTOR ESS-2 HOMOLOG"/>
    <property type="match status" value="1"/>
</dbReference>
<sequence>MSKKVVLEEDEYVETLGLIIERDFFPDLPKLQKQRRLLLADEGTETALRAISTTSDDTSVRSNASVVGWDQPTPYAKLAAGDRVQVEDDSNSVMASMTLNRFVATHTSEDNESFKELQEKAVNDHQRKYHWAFDENKDKGDSKLHLLANGTWISKDQRKLVDEACAPKGLKDDRPGFPETWRYRARNPLIFQPELEATRDICQIKAASKGQLLLEKDPNSRSRLPPRSRAKTVYANSRFFSNDVQLVESECGGGSSASRDKYSLVPMTPIIAPGVDASPLMTWGDIEATPTILDNEATPGRIWNTPSFEIQDTSRREKVATRLESEARHRNPNLRLPGQNTPLRSRYKAEHTHMSRNVRARMSSVRSALRTPVGSDTQLRASYSTPLRLPKPSSKTRKTR</sequence>
<evidence type="ECO:0000256" key="2">
    <source>
        <dbReference type="ARBA" id="ARBA00009072"/>
    </source>
</evidence>
<dbReference type="PANTHER" id="PTHR12940">
    <property type="entry name" value="ES-2 PROTEIN - RELATED"/>
    <property type="match status" value="1"/>
</dbReference>
<evidence type="ECO:0000256" key="4">
    <source>
        <dbReference type="SAM" id="MobiDB-lite"/>
    </source>
</evidence>
<dbReference type="InterPro" id="IPR019148">
    <property type="entry name" value="Nuclear_protein_DGCR14_ESS-2"/>
</dbReference>
<dbReference type="RefSeq" id="XP_024572058.1">
    <property type="nucleotide sequence ID" value="XM_024726970.1"/>
</dbReference>
<evidence type="ECO:0000256" key="1">
    <source>
        <dbReference type="ARBA" id="ARBA00004123"/>
    </source>
</evidence>
<dbReference type="GO" id="GO:0071013">
    <property type="term" value="C:catalytic step 2 spliceosome"/>
    <property type="evidence" value="ECO:0007669"/>
    <property type="project" value="TreeGrafter"/>
</dbReference>